<gene>
    <name evidence="1" type="ordered locus">Mesil_2248</name>
</gene>
<dbReference type="EMBL" id="CP002042">
    <property type="protein sequence ID" value="ADH64116.1"/>
    <property type="molecule type" value="Genomic_DNA"/>
</dbReference>
<keyword evidence="2" id="KW-1185">Reference proteome</keyword>
<name>D7BIE1_ALLS1</name>
<evidence type="ECO:0000313" key="2">
    <source>
        <dbReference type="Proteomes" id="UP000001916"/>
    </source>
</evidence>
<evidence type="ECO:0000313" key="1">
    <source>
        <dbReference type="EMBL" id="ADH64116.1"/>
    </source>
</evidence>
<dbReference type="AlphaFoldDB" id="D7BIE1"/>
<dbReference type="Proteomes" id="UP000001916">
    <property type="component" value="Chromosome"/>
</dbReference>
<reference evidence="1 2" key="1">
    <citation type="journal article" date="2010" name="Stand. Genomic Sci.">
        <title>Complete genome sequence of Meiothermus silvanus type strain (VI-R2).</title>
        <authorList>
            <person name="Sikorski J."/>
            <person name="Tindall B.J."/>
            <person name="Lowry S."/>
            <person name="Lucas S."/>
            <person name="Nolan M."/>
            <person name="Copeland A."/>
            <person name="Glavina Del Rio T."/>
            <person name="Tice H."/>
            <person name="Cheng J.F."/>
            <person name="Han C."/>
            <person name="Pitluck S."/>
            <person name="Liolios K."/>
            <person name="Ivanova N."/>
            <person name="Mavromatis K."/>
            <person name="Mikhailova N."/>
            <person name="Pati A."/>
            <person name="Goodwin L."/>
            <person name="Chen A."/>
            <person name="Palaniappan K."/>
            <person name="Land M."/>
            <person name="Hauser L."/>
            <person name="Chang Y.J."/>
            <person name="Jeffries C.D."/>
            <person name="Rohde M."/>
            <person name="Goker M."/>
            <person name="Woyke T."/>
            <person name="Bristow J."/>
            <person name="Eisen J.A."/>
            <person name="Markowitz V."/>
            <person name="Hugenholtz P."/>
            <person name="Kyrpides N.C."/>
            <person name="Klenk H.P."/>
            <person name="Lapidus A."/>
        </authorList>
    </citation>
    <scope>NUCLEOTIDE SEQUENCE [LARGE SCALE GENOMIC DNA]</scope>
    <source>
        <strain evidence="2">ATCC 700542 / DSM 9946 / VI-R2</strain>
    </source>
</reference>
<dbReference type="RefSeq" id="WP_013158661.1">
    <property type="nucleotide sequence ID" value="NC_014212.1"/>
</dbReference>
<dbReference type="KEGG" id="msv:Mesil_2248"/>
<accession>D7BIE1</accession>
<dbReference type="OrthoDB" id="3035902at2"/>
<organism evidence="1 2">
    <name type="scientific">Allomeiothermus silvanus (strain ATCC 700542 / DSM 9946 / NBRC 106475 / NCIMB 13440 / VI-R2)</name>
    <name type="common">Thermus silvanus</name>
    <dbReference type="NCBI Taxonomy" id="526227"/>
    <lineage>
        <taxon>Bacteria</taxon>
        <taxon>Thermotogati</taxon>
        <taxon>Deinococcota</taxon>
        <taxon>Deinococci</taxon>
        <taxon>Thermales</taxon>
        <taxon>Thermaceae</taxon>
        <taxon>Allomeiothermus</taxon>
    </lineage>
</organism>
<protein>
    <recommendedName>
        <fullName evidence="3">MalT-like TPR region domain-containing protein</fullName>
    </recommendedName>
</protein>
<dbReference type="STRING" id="526227.Mesil_2248"/>
<dbReference type="HOGENOM" id="CLU_2167979_0_0_0"/>
<evidence type="ECO:0008006" key="3">
    <source>
        <dbReference type="Google" id="ProtNLM"/>
    </source>
</evidence>
<proteinExistence type="predicted"/>
<sequence length="110" mass="12022">MKAAQTLQKALRLLERGQWNSALEELRLAIHYAGRENDLVTEVQARVALGGALLSAPFASMQQGSRALPLREARIQLEQALKLAAGLEDQDLVRAEVSRAHELLGALPQT</sequence>